<reference evidence="10 11" key="1">
    <citation type="submission" date="2019-03" db="EMBL/GenBank/DDBJ databases">
        <title>Freshwater and sediment microbial communities from various areas in North America, analyzing microbe dynamics in response to fracking.</title>
        <authorList>
            <person name="Lamendella R."/>
        </authorList>
    </citation>
    <scope>NUCLEOTIDE SEQUENCE [LARGE SCALE GENOMIC DNA]</scope>
    <source>
        <strain evidence="10 11">1_TX</strain>
    </source>
</reference>
<accession>A0A4R6GZK9</accession>
<dbReference type="CDD" id="cd03020">
    <property type="entry name" value="DsbA_DsbC_DsbG"/>
    <property type="match status" value="1"/>
</dbReference>
<dbReference type="InterPro" id="IPR009094">
    <property type="entry name" value="DiS-bond_isomerase_DsbC/G_N_sf"/>
</dbReference>
<dbReference type="InterPro" id="IPR033954">
    <property type="entry name" value="DiS-bond_Isoase_DsbC/G"/>
</dbReference>
<dbReference type="InterPro" id="IPR051470">
    <property type="entry name" value="Thiol:disulfide_interchange"/>
</dbReference>
<dbReference type="Gene3D" id="3.10.450.70">
    <property type="entry name" value="Disulphide bond isomerase, DsbC/G, N-terminal"/>
    <property type="match status" value="1"/>
</dbReference>
<comment type="similarity">
    <text evidence="2 7">Belongs to the thioredoxin family. DsbC subfamily.</text>
</comment>
<feature type="signal peptide" evidence="7">
    <location>
        <begin position="1"/>
        <end position="25"/>
    </location>
</feature>
<protein>
    <recommendedName>
        <fullName evidence="7">Thiol:disulfide interchange protein</fullName>
    </recommendedName>
</protein>
<evidence type="ECO:0000256" key="5">
    <source>
        <dbReference type="ARBA" id="ARBA00023157"/>
    </source>
</evidence>
<keyword evidence="4 7" id="KW-0574">Periplasm</keyword>
<feature type="domain" description="Thioredoxin-like fold" evidence="9">
    <location>
        <begin position="120"/>
        <end position="242"/>
    </location>
</feature>
<evidence type="ECO:0000259" key="8">
    <source>
        <dbReference type="Pfam" id="PF10411"/>
    </source>
</evidence>
<dbReference type="InterPro" id="IPR017937">
    <property type="entry name" value="Thioredoxin_CS"/>
</dbReference>
<dbReference type="InterPro" id="IPR036249">
    <property type="entry name" value="Thioredoxin-like_sf"/>
</dbReference>
<dbReference type="SUPFAM" id="SSF52833">
    <property type="entry name" value="Thioredoxin-like"/>
    <property type="match status" value="1"/>
</dbReference>
<evidence type="ECO:0000256" key="4">
    <source>
        <dbReference type="ARBA" id="ARBA00022764"/>
    </source>
</evidence>
<dbReference type="EMBL" id="SNWH01000022">
    <property type="protein sequence ID" value="TDO01113.1"/>
    <property type="molecule type" value="Genomic_DNA"/>
</dbReference>
<dbReference type="SUPFAM" id="SSF54423">
    <property type="entry name" value="DsbC/DsbG N-terminal domain-like"/>
    <property type="match status" value="1"/>
</dbReference>
<evidence type="ECO:0000313" key="11">
    <source>
        <dbReference type="Proteomes" id="UP000295150"/>
    </source>
</evidence>
<keyword evidence="11" id="KW-1185">Reference proteome</keyword>
<proteinExistence type="inferred from homology"/>
<dbReference type="Gene3D" id="3.40.30.10">
    <property type="entry name" value="Glutaredoxin"/>
    <property type="match status" value="1"/>
</dbReference>
<dbReference type="PANTHER" id="PTHR35272">
    <property type="entry name" value="THIOL:DISULFIDE INTERCHANGE PROTEIN DSBC-RELATED"/>
    <property type="match status" value="1"/>
</dbReference>
<keyword evidence="6 7" id="KW-0676">Redox-active center</keyword>
<evidence type="ECO:0000256" key="2">
    <source>
        <dbReference type="ARBA" id="ARBA00009813"/>
    </source>
</evidence>
<evidence type="ECO:0000256" key="6">
    <source>
        <dbReference type="ARBA" id="ARBA00023284"/>
    </source>
</evidence>
<gene>
    <name evidence="10" type="ORF">DFO68_1227</name>
</gene>
<comment type="caution">
    <text evidence="10">The sequence shown here is derived from an EMBL/GenBank/DDBJ whole genome shotgun (WGS) entry which is preliminary data.</text>
</comment>
<evidence type="ECO:0000256" key="3">
    <source>
        <dbReference type="ARBA" id="ARBA00022729"/>
    </source>
</evidence>
<dbReference type="RefSeq" id="WP_133484068.1">
    <property type="nucleotide sequence ID" value="NZ_SNWH01000022.1"/>
</dbReference>
<comment type="function">
    <text evidence="7">Required for disulfide bond formation in some periplasmic proteins. Acts by transferring its disulfide bond to other proteins and is reduced in the process.</text>
</comment>
<dbReference type="GO" id="GO:0042597">
    <property type="term" value="C:periplasmic space"/>
    <property type="evidence" value="ECO:0007669"/>
    <property type="project" value="UniProtKB-SubCell"/>
</dbReference>
<comment type="subcellular location">
    <subcellularLocation>
        <location evidence="1 7">Periplasm</location>
    </subcellularLocation>
</comment>
<dbReference type="AlphaFoldDB" id="A0A4R6GZK9"/>
<evidence type="ECO:0000256" key="7">
    <source>
        <dbReference type="RuleBase" id="RU364038"/>
    </source>
</evidence>
<dbReference type="PROSITE" id="PS00194">
    <property type="entry name" value="THIOREDOXIN_1"/>
    <property type="match status" value="1"/>
</dbReference>
<organism evidence="10 11">
    <name type="scientific">Halomonas ventosae</name>
    <dbReference type="NCBI Taxonomy" id="229007"/>
    <lineage>
        <taxon>Bacteria</taxon>
        <taxon>Pseudomonadati</taxon>
        <taxon>Pseudomonadota</taxon>
        <taxon>Gammaproteobacteria</taxon>
        <taxon>Oceanospirillales</taxon>
        <taxon>Halomonadaceae</taxon>
        <taxon>Halomonas</taxon>
    </lineage>
</organism>
<dbReference type="OrthoDB" id="12976at2"/>
<dbReference type="Pfam" id="PF13098">
    <property type="entry name" value="Thioredoxin_2"/>
    <property type="match status" value="1"/>
</dbReference>
<name>A0A4R6GZK9_9GAMM</name>
<evidence type="ECO:0000256" key="1">
    <source>
        <dbReference type="ARBA" id="ARBA00004418"/>
    </source>
</evidence>
<keyword evidence="5" id="KW-1015">Disulfide bond</keyword>
<evidence type="ECO:0000259" key="9">
    <source>
        <dbReference type="Pfam" id="PF13098"/>
    </source>
</evidence>
<dbReference type="InterPro" id="IPR012336">
    <property type="entry name" value="Thioredoxin-like_fold"/>
</dbReference>
<feature type="domain" description="Disulphide bond isomerase DsbC/G N-terminal" evidence="8">
    <location>
        <begin position="23"/>
        <end position="93"/>
    </location>
</feature>
<evidence type="ECO:0000313" key="10">
    <source>
        <dbReference type="EMBL" id="TDO01113.1"/>
    </source>
</evidence>
<sequence length="247" mass="26725">MRRWNLIFGGGMLAASLALLPIAQADPAERLAETLTVNGQAMPVERVRETPLDGIFEVRLESGETFYTNAEGSHLLVGDLYENAEVGLVNLTEQGRNAERSARLAAVPESERVIFRGVGESRATLVVFTDTTCPYCRQLHEEVPRLNALGIEVHYLAFPRSGMTSPGGRQLQQVWCADNRTEALSAAKRGEALSAGAGCDNPVEEQYHLGMELGVQGTPAIVLPDGRLVPGYVPAKRLAAMLGLNEK</sequence>
<feature type="chain" id="PRO_5020860069" description="Thiol:disulfide interchange protein" evidence="7">
    <location>
        <begin position="26"/>
        <end position="247"/>
    </location>
</feature>
<dbReference type="InterPro" id="IPR018950">
    <property type="entry name" value="DiS-bond_isomerase_DsbC/G_N"/>
</dbReference>
<keyword evidence="3 7" id="KW-0732">Signal</keyword>
<dbReference type="Proteomes" id="UP000295150">
    <property type="component" value="Unassembled WGS sequence"/>
</dbReference>
<dbReference type="PANTHER" id="PTHR35272:SF3">
    <property type="entry name" value="THIOL:DISULFIDE INTERCHANGE PROTEIN DSBC"/>
    <property type="match status" value="1"/>
</dbReference>
<dbReference type="Pfam" id="PF10411">
    <property type="entry name" value="DsbC_N"/>
    <property type="match status" value="1"/>
</dbReference>